<evidence type="ECO:0000313" key="5">
    <source>
        <dbReference type="EMBL" id="GAI44571.1"/>
    </source>
</evidence>
<feature type="domain" description="MoeA N-terminal and linker" evidence="4">
    <location>
        <begin position="21"/>
        <end position="182"/>
    </location>
</feature>
<accession>X1PPZ5</accession>
<dbReference type="Pfam" id="PF00994">
    <property type="entry name" value="MoCF_biosynth"/>
    <property type="match status" value="1"/>
</dbReference>
<dbReference type="SUPFAM" id="SSF53218">
    <property type="entry name" value="Molybdenum cofactor biosynthesis proteins"/>
    <property type="match status" value="1"/>
</dbReference>
<comment type="caution">
    <text evidence="5">The sequence shown here is derived from an EMBL/GenBank/DDBJ whole genome shotgun (WGS) entry which is preliminary data.</text>
</comment>
<dbReference type="Gene3D" id="3.40.980.10">
    <property type="entry name" value="MoaB/Mog-like domain"/>
    <property type="match status" value="1"/>
</dbReference>
<dbReference type="GO" id="GO:0006777">
    <property type="term" value="P:Mo-molybdopterin cofactor biosynthetic process"/>
    <property type="evidence" value="ECO:0007669"/>
    <property type="project" value="UniProtKB-KW"/>
</dbReference>
<feature type="domain" description="MoaB/Mog" evidence="3">
    <location>
        <begin position="196"/>
        <end position="266"/>
    </location>
</feature>
<evidence type="ECO:0000259" key="3">
    <source>
        <dbReference type="Pfam" id="PF00994"/>
    </source>
</evidence>
<reference evidence="5" key="1">
    <citation type="journal article" date="2014" name="Front. Microbiol.">
        <title>High frequency of phylogenetically diverse reductive dehalogenase-homologous genes in deep subseafloor sedimentary metagenomes.</title>
        <authorList>
            <person name="Kawai M."/>
            <person name="Futagami T."/>
            <person name="Toyoda A."/>
            <person name="Takaki Y."/>
            <person name="Nishi S."/>
            <person name="Hori S."/>
            <person name="Arai W."/>
            <person name="Tsubouchi T."/>
            <person name="Morono Y."/>
            <person name="Uchiyama I."/>
            <person name="Ito T."/>
            <person name="Fujiyama A."/>
            <person name="Inagaki F."/>
            <person name="Takami H."/>
        </authorList>
    </citation>
    <scope>NUCLEOTIDE SEQUENCE</scope>
    <source>
        <strain evidence="5">Expedition CK06-06</strain>
    </source>
</reference>
<name>X1PPZ5_9ZZZZ</name>
<protein>
    <recommendedName>
        <fullName evidence="6">MoaB/Mog domain-containing protein</fullName>
    </recommendedName>
</protein>
<dbReference type="EMBL" id="BARV01024136">
    <property type="protein sequence ID" value="GAI44571.1"/>
    <property type="molecule type" value="Genomic_DNA"/>
</dbReference>
<evidence type="ECO:0000256" key="1">
    <source>
        <dbReference type="ARBA" id="ARBA00005046"/>
    </source>
</evidence>
<dbReference type="Gene3D" id="2.170.190.11">
    <property type="entry name" value="Molybdopterin biosynthesis moea protein, domain 3"/>
    <property type="match status" value="1"/>
</dbReference>
<sequence>SSTHVSEMRVRMHGFARYTRLRDALNIVISRVKRLDSEFVPFDHALGRVLAEDVVSKTNVPPFDRSAVDGYAVRATDTFGASETKPKKLRVVGSAKIGVATKSCVRKGEAVKLMTGAPMPRGADAVVMVEHTKIERKRIAVLVPLTPSKNVSARGEDVRAGEVVLGCGQQLRPQDIGMLSSISHLKARVFRRPQVAIIATGSELRRPGTRLKSGQITDINRYSLSAGVVSCGGVANPLDIIPDKPQALFRALQKALKNDVVLISGGS</sequence>
<dbReference type="GO" id="GO:0061599">
    <property type="term" value="F:molybdopterin molybdotransferase activity"/>
    <property type="evidence" value="ECO:0007669"/>
    <property type="project" value="TreeGrafter"/>
</dbReference>
<organism evidence="5">
    <name type="scientific">marine sediment metagenome</name>
    <dbReference type="NCBI Taxonomy" id="412755"/>
    <lineage>
        <taxon>unclassified sequences</taxon>
        <taxon>metagenomes</taxon>
        <taxon>ecological metagenomes</taxon>
    </lineage>
</organism>
<dbReference type="FunFam" id="2.170.190.11:FF:000001">
    <property type="entry name" value="Molybdopterin molybdenumtransferase"/>
    <property type="match status" value="1"/>
</dbReference>
<evidence type="ECO:0000259" key="4">
    <source>
        <dbReference type="Pfam" id="PF03453"/>
    </source>
</evidence>
<evidence type="ECO:0008006" key="6">
    <source>
        <dbReference type="Google" id="ProtNLM"/>
    </source>
</evidence>
<feature type="non-terminal residue" evidence="5">
    <location>
        <position position="267"/>
    </location>
</feature>
<dbReference type="PANTHER" id="PTHR10192:SF5">
    <property type="entry name" value="GEPHYRIN"/>
    <property type="match status" value="1"/>
</dbReference>
<dbReference type="SUPFAM" id="SSF63882">
    <property type="entry name" value="MoeA N-terminal region -like"/>
    <property type="match status" value="1"/>
</dbReference>
<dbReference type="Pfam" id="PF03453">
    <property type="entry name" value="MoeA_N"/>
    <property type="match status" value="1"/>
</dbReference>
<dbReference type="InterPro" id="IPR005110">
    <property type="entry name" value="MoeA_linker/N"/>
</dbReference>
<dbReference type="GO" id="GO:0005829">
    <property type="term" value="C:cytosol"/>
    <property type="evidence" value="ECO:0007669"/>
    <property type="project" value="TreeGrafter"/>
</dbReference>
<dbReference type="InterPro" id="IPR036425">
    <property type="entry name" value="MoaB/Mog-like_dom_sf"/>
</dbReference>
<keyword evidence="2" id="KW-0501">Molybdenum cofactor biosynthesis</keyword>
<dbReference type="AlphaFoldDB" id="X1PPZ5"/>
<proteinExistence type="predicted"/>
<comment type="pathway">
    <text evidence="1">Cofactor biosynthesis; molybdopterin biosynthesis.</text>
</comment>
<dbReference type="InterPro" id="IPR038987">
    <property type="entry name" value="MoeA-like"/>
</dbReference>
<dbReference type="InterPro" id="IPR001453">
    <property type="entry name" value="MoaB/Mog_dom"/>
</dbReference>
<gene>
    <name evidence="5" type="ORF">S06H3_39452</name>
</gene>
<dbReference type="PANTHER" id="PTHR10192">
    <property type="entry name" value="MOLYBDOPTERIN BIOSYNTHESIS PROTEIN"/>
    <property type="match status" value="1"/>
</dbReference>
<dbReference type="InterPro" id="IPR036135">
    <property type="entry name" value="MoeA_linker/N_sf"/>
</dbReference>
<evidence type="ECO:0000256" key="2">
    <source>
        <dbReference type="ARBA" id="ARBA00023150"/>
    </source>
</evidence>
<dbReference type="CDD" id="cd00887">
    <property type="entry name" value="MoeA"/>
    <property type="match status" value="1"/>
</dbReference>
<feature type="non-terminal residue" evidence="5">
    <location>
        <position position="1"/>
    </location>
</feature>